<protein>
    <submittedName>
        <fullName evidence="7">Uncharacterized protein</fullName>
    </submittedName>
</protein>
<evidence type="ECO:0000313" key="7">
    <source>
        <dbReference type="EMBL" id="KAK7090845.1"/>
    </source>
</evidence>
<keyword evidence="4 6" id="KW-0472">Membrane</keyword>
<feature type="region of interest" description="Disordered" evidence="5">
    <location>
        <begin position="240"/>
        <end position="263"/>
    </location>
</feature>
<reference evidence="7 8" key="1">
    <citation type="submission" date="2024-02" db="EMBL/GenBank/DDBJ databases">
        <title>Chromosome-scale genome assembly of the rough periwinkle Littorina saxatilis.</title>
        <authorList>
            <person name="De Jode A."/>
            <person name="Faria R."/>
            <person name="Formenti G."/>
            <person name="Sims Y."/>
            <person name="Smith T.P."/>
            <person name="Tracey A."/>
            <person name="Wood J.M.D."/>
            <person name="Zagrodzka Z.B."/>
            <person name="Johannesson K."/>
            <person name="Butlin R.K."/>
            <person name="Leder E.H."/>
        </authorList>
    </citation>
    <scope>NUCLEOTIDE SEQUENCE [LARGE SCALE GENOMIC DNA]</scope>
    <source>
        <strain evidence="7">Snail1</strain>
        <tissue evidence="7">Muscle</tissue>
    </source>
</reference>
<dbReference type="EMBL" id="JBAMIC010000024">
    <property type="protein sequence ID" value="KAK7090845.1"/>
    <property type="molecule type" value="Genomic_DNA"/>
</dbReference>
<evidence type="ECO:0000313" key="8">
    <source>
        <dbReference type="Proteomes" id="UP001374579"/>
    </source>
</evidence>
<feature type="transmembrane region" description="Helical" evidence="6">
    <location>
        <begin position="100"/>
        <end position="120"/>
    </location>
</feature>
<proteinExistence type="predicted"/>
<feature type="transmembrane region" description="Helical" evidence="6">
    <location>
        <begin position="15"/>
        <end position="36"/>
    </location>
</feature>
<dbReference type="PANTHER" id="PTHR21284:SF12">
    <property type="entry name" value="EG:80H7.2 PROTEIN"/>
    <property type="match status" value="1"/>
</dbReference>
<dbReference type="PANTHER" id="PTHR21284">
    <property type="entry name" value="EG:80H7.2 PROTEIN"/>
    <property type="match status" value="1"/>
</dbReference>
<keyword evidence="8" id="KW-1185">Reference proteome</keyword>
<feature type="transmembrane region" description="Helical" evidence="6">
    <location>
        <begin position="132"/>
        <end position="152"/>
    </location>
</feature>
<evidence type="ECO:0000256" key="3">
    <source>
        <dbReference type="ARBA" id="ARBA00022989"/>
    </source>
</evidence>
<dbReference type="Proteomes" id="UP001374579">
    <property type="component" value="Unassembled WGS sequence"/>
</dbReference>
<dbReference type="Gene3D" id="1.20.140.150">
    <property type="match status" value="1"/>
</dbReference>
<dbReference type="GO" id="GO:0016020">
    <property type="term" value="C:membrane"/>
    <property type="evidence" value="ECO:0007669"/>
    <property type="project" value="UniProtKB-SubCell"/>
</dbReference>
<dbReference type="AlphaFoldDB" id="A0AAN9G1V1"/>
<gene>
    <name evidence="7" type="ORF">V1264_010592</name>
</gene>
<accession>A0AAN9G1V1</accession>
<evidence type="ECO:0000256" key="1">
    <source>
        <dbReference type="ARBA" id="ARBA00004141"/>
    </source>
</evidence>
<comment type="subcellular location">
    <subcellularLocation>
        <location evidence="1">Membrane</location>
        <topology evidence="1">Multi-pass membrane protein</topology>
    </subcellularLocation>
</comment>
<comment type="caution">
    <text evidence="7">The sequence shown here is derived from an EMBL/GenBank/DDBJ whole genome shotgun (WGS) entry which is preliminary data.</text>
</comment>
<keyword evidence="2 6" id="KW-0812">Transmembrane</keyword>
<sequence>MTAFGMRSRGYQTGVALLVAATVLFVIGIVSPYWLYYNHEIIAIREERFFAGVLVGCKYNLRKVGAEPFDYTRCSFGFSTAFDDLRDLTSMGGWVHVVEAFEILAAMALIFACIYAALYNCFTRHPGNRTRILEITTGAAGLTAFIFCMVFVGKLREEVERNVFFTFSWAFYLSVVASITAMVAAFVIGLFNEYIPPPAADYNYSNMNLAGSIRGPPSVVSYSAQNDALFHTRNMGRAGTPSFYDDSRRSRAGSRAGSRLGGYDDEELDPRIIKANYDGRNGVDHHDKFESDI</sequence>
<evidence type="ECO:0000256" key="4">
    <source>
        <dbReference type="ARBA" id="ARBA00023136"/>
    </source>
</evidence>
<feature type="transmembrane region" description="Helical" evidence="6">
    <location>
        <begin position="164"/>
        <end position="191"/>
    </location>
</feature>
<evidence type="ECO:0000256" key="6">
    <source>
        <dbReference type="SAM" id="Phobius"/>
    </source>
</evidence>
<evidence type="ECO:0000256" key="2">
    <source>
        <dbReference type="ARBA" id="ARBA00022692"/>
    </source>
</evidence>
<name>A0AAN9G1V1_9CAEN</name>
<evidence type="ECO:0000256" key="5">
    <source>
        <dbReference type="SAM" id="MobiDB-lite"/>
    </source>
</evidence>
<dbReference type="Pfam" id="PF13903">
    <property type="entry name" value="Claudin_2"/>
    <property type="match status" value="1"/>
</dbReference>
<organism evidence="7 8">
    <name type="scientific">Littorina saxatilis</name>
    <dbReference type="NCBI Taxonomy" id="31220"/>
    <lineage>
        <taxon>Eukaryota</taxon>
        <taxon>Metazoa</taxon>
        <taxon>Spiralia</taxon>
        <taxon>Lophotrochozoa</taxon>
        <taxon>Mollusca</taxon>
        <taxon>Gastropoda</taxon>
        <taxon>Caenogastropoda</taxon>
        <taxon>Littorinimorpha</taxon>
        <taxon>Littorinoidea</taxon>
        <taxon>Littorinidae</taxon>
        <taxon>Littorina</taxon>
    </lineage>
</organism>
<dbReference type="InterPro" id="IPR004031">
    <property type="entry name" value="PMP22/EMP/MP20/Claudin"/>
</dbReference>
<keyword evidence="3 6" id="KW-1133">Transmembrane helix</keyword>